<feature type="domain" description="F-box associated beta-propeller type 1" evidence="1">
    <location>
        <begin position="14"/>
        <end position="122"/>
    </location>
</feature>
<evidence type="ECO:0000313" key="2">
    <source>
        <dbReference type="EMBL" id="KAG5594904.1"/>
    </source>
</evidence>
<proteinExistence type="predicted"/>
<dbReference type="InterPro" id="IPR050796">
    <property type="entry name" value="SCF_F-box_component"/>
</dbReference>
<dbReference type="PANTHER" id="PTHR31672">
    <property type="entry name" value="BNACNNG10540D PROTEIN"/>
    <property type="match status" value="1"/>
</dbReference>
<dbReference type="AlphaFoldDB" id="A0A9J5Y5L8"/>
<dbReference type="Proteomes" id="UP000824120">
    <property type="component" value="Chromosome 7"/>
</dbReference>
<dbReference type="InterPro" id="IPR006527">
    <property type="entry name" value="F-box-assoc_dom_typ1"/>
</dbReference>
<dbReference type="InterPro" id="IPR017451">
    <property type="entry name" value="F-box-assoc_interact_dom"/>
</dbReference>
<evidence type="ECO:0000313" key="3">
    <source>
        <dbReference type="Proteomes" id="UP000824120"/>
    </source>
</evidence>
<dbReference type="EMBL" id="JACXVP010000007">
    <property type="protein sequence ID" value="KAG5594904.1"/>
    <property type="molecule type" value="Genomic_DNA"/>
</dbReference>
<dbReference type="PANTHER" id="PTHR31672:SF13">
    <property type="entry name" value="F-BOX PROTEIN CPR30-LIKE"/>
    <property type="match status" value="1"/>
</dbReference>
<comment type="caution">
    <text evidence="2">The sequence shown here is derived from an EMBL/GenBank/DDBJ whole genome shotgun (WGS) entry which is preliminary data.</text>
</comment>
<dbReference type="NCBIfam" id="TIGR01640">
    <property type="entry name" value="F_box_assoc_1"/>
    <property type="match status" value="1"/>
</dbReference>
<reference evidence="2 3" key="1">
    <citation type="submission" date="2020-09" db="EMBL/GenBank/DDBJ databases">
        <title>De no assembly of potato wild relative species, Solanum commersonii.</title>
        <authorList>
            <person name="Cho K."/>
        </authorList>
    </citation>
    <scope>NUCLEOTIDE SEQUENCE [LARGE SCALE GENOMIC DNA]</scope>
    <source>
        <strain evidence="2">LZ3.2</strain>
        <tissue evidence="2">Leaf</tissue>
    </source>
</reference>
<gene>
    <name evidence="2" type="ORF">H5410_036136</name>
</gene>
<name>A0A9J5Y5L8_SOLCO</name>
<organism evidence="2 3">
    <name type="scientific">Solanum commersonii</name>
    <name type="common">Commerson's wild potato</name>
    <name type="synonym">Commerson's nightshade</name>
    <dbReference type="NCBI Taxonomy" id="4109"/>
    <lineage>
        <taxon>Eukaryota</taxon>
        <taxon>Viridiplantae</taxon>
        <taxon>Streptophyta</taxon>
        <taxon>Embryophyta</taxon>
        <taxon>Tracheophyta</taxon>
        <taxon>Spermatophyta</taxon>
        <taxon>Magnoliopsida</taxon>
        <taxon>eudicotyledons</taxon>
        <taxon>Gunneridae</taxon>
        <taxon>Pentapetalae</taxon>
        <taxon>asterids</taxon>
        <taxon>lamiids</taxon>
        <taxon>Solanales</taxon>
        <taxon>Solanaceae</taxon>
        <taxon>Solanoideae</taxon>
        <taxon>Solaneae</taxon>
        <taxon>Solanum</taxon>
    </lineage>
</organism>
<accession>A0A9J5Y5L8</accession>
<dbReference type="OrthoDB" id="1300064at2759"/>
<evidence type="ECO:0000259" key="1">
    <source>
        <dbReference type="Pfam" id="PF07734"/>
    </source>
</evidence>
<sequence length="152" mass="16932">MHIFRTIKTRTTLHSVRNGDDIWPIDGFGYDEFQGDYKVVCIFKIINSDQVEASLYSLNTDSWKSVDGCPSEGLSNVSGKFVNGKLYWVATTTGLNAYEGGYNISFDLGNEKWGKVEKGSYTEGGRIMSVRVLGSDLIAFSDYPGSHAHIWL</sequence>
<protein>
    <recommendedName>
        <fullName evidence="1">F-box associated beta-propeller type 1 domain-containing protein</fullName>
    </recommendedName>
</protein>
<keyword evidence="3" id="KW-1185">Reference proteome</keyword>
<dbReference type="Pfam" id="PF07734">
    <property type="entry name" value="FBA_1"/>
    <property type="match status" value="1"/>
</dbReference>